<organism evidence="1 2">
    <name type="scientific">Azotobacter chroococcum</name>
    <dbReference type="NCBI Taxonomy" id="353"/>
    <lineage>
        <taxon>Bacteria</taxon>
        <taxon>Pseudomonadati</taxon>
        <taxon>Pseudomonadota</taxon>
        <taxon>Gammaproteobacteria</taxon>
        <taxon>Pseudomonadales</taxon>
        <taxon>Pseudomonadaceae</taxon>
        <taxon>Azotobacter</taxon>
    </lineage>
</organism>
<reference evidence="1 2" key="1">
    <citation type="submission" date="2019-03" db="EMBL/GenBank/DDBJ databases">
        <title>Genomic Encyclopedia of Type Strains, Phase IV (KMG-IV): sequencing the most valuable type-strain genomes for metagenomic binning, comparative biology and taxonomic classification.</title>
        <authorList>
            <person name="Goeker M."/>
        </authorList>
    </citation>
    <scope>NUCLEOTIDE SEQUENCE [LARGE SCALE GENOMIC DNA]</scope>
    <source>
        <strain evidence="1 2">DSM 2286</strain>
    </source>
</reference>
<gene>
    <name evidence="1" type="ORF">EV691_12963</name>
</gene>
<evidence type="ECO:0000313" key="1">
    <source>
        <dbReference type="EMBL" id="TCL26857.1"/>
    </source>
</evidence>
<dbReference type="AlphaFoldDB" id="A0A4R1PR88"/>
<sequence>MEIAIEHHGLRLTLEVYSEDGVDLFTFAGAESIDAPYDVREVGKLLERDAFEIERLGHEELDRVRSINRFDFEESRAA</sequence>
<dbReference type="Proteomes" id="UP000295169">
    <property type="component" value="Unassembled WGS sequence"/>
</dbReference>
<dbReference type="EMBL" id="SMMU01000029">
    <property type="protein sequence ID" value="TCL26857.1"/>
    <property type="molecule type" value="Genomic_DNA"/>
</dbReference>
<accession>A0A4R1PR88</accession>
<comment type="caution">
    <text evidence="1">The sequence shown here is derived from an EMBL/GenBank/DDBJ whole genome shotgun (WGS) entry which is preliminary data.</text>
</comment>
<name>A0A4R1PR88_9GAMM</name>
<dbReference type="RefSeq" id="WP_131299034.1">
    <property type="nucleotide sequence ID" value="NZ_JBHLST010000024.1"/>
</dbReference>
<proteinExistence type="predicted"/>
<evidence type="ECO:0000313" key="2">
    <source>
        <dbReference type="Proteomes" id="UP000295169"/>
    </source>
</evidence>
<protein>
    <submittedName>
        <fullName evidence="1">Uncharacterized protein</fullName>
    </submittedName>
</protein>